<protein>
    <submittedName>
        <fullName evidence="1">Uncharacterized protein</fullName>
    </submittedName>
</protein>
<gene>
    <name evidence="1" type="ORF">Syun_007633</name>
</gene>
<comment type="caution">
    <text evidence="1">The sequence shown here is derived from an EMBL/GenBank/DDBJ whole genome shotgun (WGS) entry which is preliminary data.</text>
</comment>
<reference evidence="1 2" key="1">
    <citation type="submission" date="2024-01" db="EMBL/GenBank/DDBJ databases">
        <title>Genome assemblies of Stephania.</title>
        <authorList>
            <person name="Yang L."/>
        </authorList>
    </citation>
    <scope>NUCLEOTIDE SEQUENCE [LARGE SCALE GENOMIC DNA]</scope>
    <source>
        <strain evidence="1">YNDBR</strain>
        <tissue evidence="1">Leaf</tissue>
    </source>
</reference>
<proteinExistence type="predicted"/>
<organism evidence="1 2">
    <name type="scientific">Stephania yunnanensis</name>
    <dbReference type="NCBI Taxonomy" id="152371"/>
    <lineage>
        <taxon>Eukaryota</taxon>
        <taxon>Viridiplantae</taxon>
        <taxon>Streptophyta</taxon>
        <taxon>Embryophyta</taxon>
        <taxon>Tracheophyta</taxon>
        <taxon>Spermatophyta</taxon>
        <taxon>Magnoliopsida</taxon>
        <taxon>Ranunculales</taxon>
        <taxon>Menispermaceae</taxon>
        <taxon>Menispermoideae</taxon>
        <taxon>Cissampelideae</taxon>
        <taxon>Stephania</taxon>
    </lineage>
</organism>
<name>A0AAP0KYS2_9MAGN</name>
<sequence>MYCHVTCNPLQCAPTLSCIVYVACDVLYDMGCMSCLYTLYEVHLSSSPNGLYKGCQPHCKSTPSRMKTSHSNYFISSLLLCSSSL</sequence>
<accession>A0AAP0KYS2</accession>
<dbReference type="AlphaFoldDB" id="A0AAP0KYS2"/>
<dbReference type="Proteomes" id="UP001420932">
    <property type="component" value="Unassembled WGS sequence"/>
</dbReference>
<dbReference type="EMBL" id="JBBNAF010000003">
    <property type="protein sequence ID" value="KAK9161292.1"/>
    <property type="molecule type" value="Genomic_DNA"/>
</dbReference>
<evidence type="ECO:0000313" key="1">
    <source>
        <dbReference type="EMBL" id="KAK9161292.1"/>
    </source>
</evidence>
<keyword evidence="2" id="KW-1185">Reference proteome</keyword>
<evidence type="ECO:0000313" key="2">
    <source>
        <dbReference type="Proteomes" id="UP001420932"/>
    </source>
</evidence>